<dbReference type="InterPro" id="IPR024093">
    <property type="entry name" value="Uncharacterised_MTH865"/>
</dbReference>
<gene>
    <name evidence="1" type="ORF">GCM10008995_26090</name>
</gene>
<protein>
    <recommendedName>
        <fullName evidence="3">MTH865 family protein</fullName>
    </recommendedName>
</protein>
<sequence>MRILPHHPAMTDVEAELRQQFTESFSDAEFPVTSQMDLVPTLPDGPRTKFTAGDRTLSAMELAAKIGGHQDFPYDDVESLVDDVVEGLKTEGVI</sequence>
<comment type="caution">
    <text evidence="1">The sequence shown here is derived from an EMBL/GenBank/DDBJ whole genome shotgun (WGS) entry which is preliminary data.</text>
</comment>
<dbReference type="Proteomes" id="UP000653099">
    <property type="component" value="Unassembled WGS sequence"/>
</dbReference>
<dbReference type="SUPFAM" id="SSF69025">
    <property type="entry name" value="Hypothetical protein MTH865"/>
    <property type="match status" value="1"/>
</dbReference>
<dbReference type="InterPro" id="IPR036825">
    <property type="entry name" value="MTH865-like_sf"/>
</dbReference>
<organism evidence="1 2">
    <name type="scientific">Halobellus salinus</name>
    <dbReference type="NCBI Taxonomy" id="931585"/>
    <lineage>
        <taxon>Archaea</taxon>
        <taxon>Methanobacteriati</taxon>
        <taxon>Methanobacteriota</taxon>
        <taxon>Stenosarchaea group</taxon>
        <taxon>Halobacteria</taxon>
        <taxon>Halobacteriales</taxon>
        <taxon>Haloferacaceae</taxon>
        <taxon>Halobellus</taxon>
    </lineage>
</organism>
<dbReference type="Pfam" id="PF07747">
    <property type="entry name" value="MTH865"/>
    <property type="match status" value="1"/>
</dbReference>
<accession>A0A830EJ06</accession>
<evidence type="ECO:0008006" key="3">
    <source>
        <dbReference type="Google" id="ProtNLM"/>
    </source>
</evidence>
<dbReference type="AlphaFoldDB" id="A0A830EJ06"/>
<reference evidence="1" key="1">
    <citation type="journal article" date="2014" name="Int. J. Syst. Evol. Microbiol.">
        <title>Complete genome sequence of Corynebacterium casei LMG S-19264T (=DSM 44701T), isolated from a smear-ripened cheese.</title>
        <authorList>
            <consortium name="US DOE Joint Genome Institute (JGI-PGF)"/>
            <person name="Walter F."/>
            <person name="Albersmeier A."/>
            <person name="Kalinowski J."/>
            <person name="Ruckert C."/>
        </authorList>
    </citation>
    <scope>NUCLEOTIDE SEQUENCE</scope>
    <source>
        <strain evidence="1">JCM 14359</strain>
    </source>
</reference>
<keyword evidence="2" id="KW-1185">Reference proteome</keyword>
<evidence type="ECO:0000313" key="2">
    <source>
        <dbReference type="Proteomes" id="UP000653099"/>
    </source>
</evidence>
<dbReference type="EMBL" id="BMOC01000021">
    <property type="protein sequence ID" value="GGJ15061.1"/>
    <property type="molecule type" value="Genomic_DNA"/>
</dbReference>
<evidence type="ECO:0000313" key="1">
    <source>
        <dbReference type="EMBL" id="GGJ15061.1"/>
    </source>
</evidence>
<reference evidence="1" key="2">
    <citation type="submission" date="2020-09" db="EMBL/GenBank/DDBJ databases">
        <authorList>
            <person name="Sun Q."/>
            <person name="Ohkuma M."/>
        </authorList>
    </citation>
    <scope>NUCLEOTIDE SEQUENCE</scope>
    <source>
        <strain evidence="1">JCM 14359</strain>
    </source>
</reference>
<proteinExistence type="predicted"/>
<name>A0A830EJ06_9EURY</name>
<dbReference type="Gene3D" id="1.10.238.80">
    <property type="entry name" value="MTH865-like"/>
    <property type="match status" value="1"/>
</dbReference>